<reference evidence="3" key="3">
    <citation type="journal article" name="Syst. Appl. Microbiol.">
        <title>Streptomyces alkaliterrae sp. nov., isolated from an alkaline soil, and emended descriptions of Streptomyces alkaliphilus, Streptomyces calidiresistens and Streptomyces durbertensis.</title>
        <authorList>
            <person name="Swiecimska M."/>
            <person name="Golinska P."/>
            <person name="Nouioui I."/>
            <person name="Wypij M."/>
            <person name="Rai M."/>
            <person name="Sangal V."/>
            <person name="Goodfellow M."/>
        </authorList>
    </citation>
    <scope>NUCLEOTIDE SEQUENCE</scope>
    <source>
        <strain evidence="3">OF8</strain>
    </source>
</reference>
<feature type="transmembrane region" description="Helical" evidence="1">
    <location>
        <begin position="37"/>
        <end position="55"/>
    </location>
</feature>
<protein>
    <submittedName>
        <fullName evidence="4">Secretion protein snm4</fullName>
    </submittedName>
</protein>
<accession>A0A5P0YZ00</accession>
<feature type="transmembrane region" description="Helical" evidence="1">
    <location>
        <begin position="244"/>
        <end position="262"/>
    </location>
</feature>
<feature type="transmembrane region" description="Helical" evidence="1">
    <location>
        <begin position="165"/>
        <end position="185"/>
    </location>
</feature>
<feature type="transmembrane region" description="Helical" evidence="1">
    <location>
        <begin position="219"/>
        <end position="238"/>
    </location>
</feature>
<keyword evidence="1" id="KW-0812">Transmembrane</keyword>
<gene>
    <name evidence="4" type="ORF">FNX44_023490</name>
    <name evidence="3" type="ORF">H3147_16865</name>
</gene>
<dbReference type="OrthoDB" id="3326149at2"/>
<dbReference type="Pfam" id="PF19053">
    <property type="entry name" value="EccD"/>
    <property type="match status" value="1"/>
</dbReference>
<feature type="transmembrane region" description="Helical" evidence="1">
    <location>
        <begin position="138"/>
        <end position="159"/>
    </location>
</feature>
<name>A0A5P0YZ00_9ACTN</name>
<feature type="domain" description="EccD-like transmembrane" evidence="2">
    <location>
        <begin position="36"/>
        <end position="351"/>
    </location>
</feature>
<evidence type="ECO:0000313" key="6">
    <source>
        <dbReference type="Proteomes" id="UP000517765"/>
    </source>
</evidence>
<dbReference type="AlphaFoldDB" id="A0A5P0YZ00"/>
<dbReference type="Proteomes" id="UP000517765">
    <property type="component" value="Unassembled WGS sequence"/>
</dbReference>
<feature type="transmembrane region" description="Helical" evidence="1">
    <location>
        <begin position="61"/>
        <end position="81"/>
    </location>
</feature>
<dbReference type="RefSeq" id="WP_143650815.1">
    <property type="nucleotide sequence ID" value="NZ_JABJXA010000100.1"/>
</dbReference>
<evidence type="ECO:0000256" key="1">
    <source>
        <dbReference type="SAM" id="Phobius"/>
    </source>
</evidence>
<reference evidence="4 5" key="1">
    <citation type="submission" date="2019-10" db="EMBL/GenBank/DDBJ databases">
        <title>Streptomyces sp. nov., a novel actinobacterium isolated from alkaline environment.</title>
        <authorList>
            <person name="Golinska P."/>
        </authorList>
    </citation>
    <scope>NUCLEOTIDE SEQUENCE [LARGE SCALE GENOMIC DNA]</scope>
    <source>
        <strain evidence="4 5">OF1</strain>
    </source>
</reference>
<feature type="transmembrane region" description="Helical" evidence="1">
    <location>
        <begin position="88"/>
        <end position="107"/>
    </location>
</feature>
<evidence type="ECO:0000313" key="4">
    <source>
        <dbReference type="EMBL" id="MQS04777.1"/>
    </source>
</evidence>
<dbReference type="EMBL" id="VJYK02000350">
    <property type="protein sequence ID" value="MQS04777.1"/>
    <property type="molecule type" value="Genomic_DNA"/>
</dbReference>
<proteinExistence type="predicted"/>
<reference evidence="6" key="2">
    <citation type="submission" date="2020-05" db="EMBL/GenBank/DDBJ databases">
        <title>Classification of alakaliphilic streptomycetes isolated from an alkaline soil next to Lonar Crater, India and a proposal for the recognition of Streptomyces alkaliterrae sp. nov.</title>
        <authorList>
            <person name="Golinska P."/>
        </authorList>
    </citation>
    <scope>NUCLEOTIDE SEQUENCE [LARGE SCALE GENOMIC DNA]</scope>
    <source>
        <strain evidence="6">OF8</strain>
    </source>
</reference>
<keyword evidence="1" id="KW-0472">Membrane</keyword>
<feature type="transmembrane region" description="Helical" evidence="1">
    <location>
        <begin position="113"/>
        <end position="131"/>
    </location>
</feature>
<evidence type="ECO:0000313" key="3">
    <source>
        <dbReference type="EMBL" id="MBB1260495.1"/>
    </source>
</evidence>
<comment type="caution">
    <text evidence="4">The sequence shown here is derived from an EMBL/GenBank/DDBJ whole genome shotgun (WGS) entry which is preliminary data.</text>
</comment>
<keyword evidence="1" id="KW-1133">Transmembrane helix</keyword>
<feature type="transmembrane region" description="Helical" evidence="1">
    <location>
        <begin position="269"/>
        <end position="287"/>
    </location>
</feature>
<feature type="transmembrane region" description="Helical" evidence="1">
    <location>
        <begin position="333"/>
        <end position="351"/>
    </location>
</feature>
<keyword evidence="5" id="KW-1185">Reference proteome</keyword>
<feature type="transmembrane region" description="Helical" evidence="1">
    <location>
        <begin position="293"/>
        <end position="312"/>
    </location>
</feature>
<dbReference type="EMBL" id="JABJXA010000100">
    <property type="protein sequence ID" value="MBB1260495.1"/>
    <property type="molecule type" value="Genomic_DNA"/>
</dbReference>
<organism evidence="4 5">
    <name type="scientific">Streptomyces alkaliterrae</name>
    <dbReference type="NCBI Taxonomy" id="2213162"/>
    <lineage>
        <taxon>Bacteria</taxon>
        <taxon>Bacillati</taxon>
        <taxon>Actinomycetota</taxon>
        <taxon>Actinomycetes</taxon>
        <taxon>Kitasatosporales</taxon>
        <taxon>Streptomycetaceae</taxon>
        <taxon>Streptomyces</taxon>
    </lineage>
</organism>
<evidence type="ECO:0000259" key="2">
    <source>
        <dbReference type="Pfam" id="PF19053"/>
    </source>
</evidence>
<evidence type="ECO:0000313" key="5">
    <source>
        <dbReference type="Proteomes" id="UP000320857"/>
    </source>
</evidence>
<dbReference type="InterPro" id="IPR044049">
    <property type="entry name" value="EccD_transm"/>
</dbReference>
<sequence length="355" mass="35442">MLTTTATRPADAASRQTSPAVSYADWTRWDERTAARVAGAASVLLALTTAGLAAVRLGSGAAAAVGAAVALPAVVGGALLCRGGRRAAGVPLLGLGGSLLALAAWLGLQAVEIRLVAGGAALGGTVALLGWRTDRFRAAVVAAGAVVAGAVLWAGALAVVEAATAGAVLGVVSVLVLGVVPRLALASTGLTRWNVRRPDAATVRRHEVDTALAVTHRELAPVSIVAAASATAGGWLAVDGAAGWGFGCALLVALLLVSRCRAYPLTVEVLALLAGALLLAVRVVAVWSAGTAVGPLVALGVLCLLPLVPLAAPPSEQVRRRARQTMNVAESTAVVLLLPVALGACGLYDRFVDSF</sequence>
<dbReference type="Proteomes" id="UP000320857">
    <property type="component" value="Unassembled WGS sequence"/>
</dbReference>